<feature type="transmembrane region" description="Helical" evidence="1">
    <location>
        <begin position="96"/>
        <end position="119"/>
    </location>
</feature>
<sequence>MDVEEWKPFIRQAWLRKHFMKIVYVLMAAFILTPIWYLGSLAPLENFPLLLIMLLVFVIHEAIHMLVIHKKGDMSLTFKGIYFWIHTNSILSKKRYWVFMSLPFIGLSIIPAIASLFVLGDLKTLLLFIGWFNLIISASDIVNSILIIMKPNRSEFCRGYYRETSHPRRKEVGFKIVS</sequence>
<accession>A0ABR8UD29</accession>
<keyword evidence="3" id="KW-1185">Reference proteome</keyword>
<name>A0ABR8UD29_9BACL</name>
<keyword evidence="1" id="KW-0812">Transmembrane</keyword>
<keyword evidence="1" id="KW-1133">Transmembrane helix</keyword>
<organism evidence="2 3">
    <name type="scientific">Sporosarcina quadrami</name>
    <dbReference type="NCBI Taxonomy" id="2762234"/>
    <lineage>
        <taxon>Bacteria</taxon>
        <taxon>Bacillati</taxon>
        <taxon>Bacillota</taxon>
        <taxon>Bacilli</taxon>
        <taxon>Bacillales</taxon>
        <taxon>Caryophanaceae</taxon>
        <taxon>Sporosarcina</taxon>
    </lineage>
</organism>
<feature type="transmembrane region" description="Helical" evidence="1">
    <location>
        <begin position="125"/>
        <end position="148"/>
    </location>
</feature>
<evidence type="ECO:0000256" key="1">
    <source>
        <dbReference type="SAM" id="Phobius"/>
    </source>
</evidence>
<comment type="caution">
    <text evidence="2">The sequence shown here is derived from an EMBL/GenBank/DDBJ whole genome shotgun (WGS) entry which is preliminary data.</text>
</comment>
<dbReference type="InterPro" id="IPR021683">
    <property type="entry name" value="DUF3267"/>
</dbReference>
<gene>
    <name evidence="2" type="ORF">H9649_14210</name>
</gene>
<proteinExistence type="predicted"/>
<dbReference type="Pfam" id="PF11667">
    <property type="entry name" value="DUF3267"/>
    <property type="match status" value="1"/>
</dbReference>
<feature type="transmembrane region" description="Helical" evidence="1">
    <location>
        <begin position="21"/>
        <end position="41"/>
    </location>
</feature>
<dbReference type="EMBL" id="JACSQN010000014">
    <property type="protein sequence ID" value="MBD7985740.1"/>
    <property type="molecule type" value="Genomic_DNA"/>
</dbReference>
<feature type="transmembrane region" description="Helical" evidence="1">
    <location>
        <begin position="47"/>
        <end position="68"/>
    </location>
</feature>
<keyword evidence="1" id="KW-0472">Membrane</keyword>
<evidence type="ECO:0000313" key="2">
    <source>
        <dbReference type="EMBL" id="MBD7985740.1"/>
    </source>
</evidence>
<evidence type="ECO:0000313" key="3">
    <source>
        <dbReference type="Proteomes" id="UP000626786"/>
    </source>
</evidence>
<protein>
    <submittedName>
        <fullName evidence="2">DUF3267 domain-containing protein</fullName>
    </submittedName>
</protein>
<reference evidence="2 3" key="1">
    <citation type="submission" date="2020-08" db="EMBL/GenBank/DDBJ databases">
        <title>A Genomic Blueprint of the Chicken Gut Microbiome.</title>
        <authorList>
            <person name="Gilroy R."/>
            <person name="Ravi A."/>
            <person name="Getino M."/>
            <person name="Pursley I."/>
            <person name="Horton D.L."/>
            <person name="Alikhan N.-F."/>
            <person name="Baker D."/>
            <person name="Gharbi K."/>
            <person name="Hall N."/>
            <person name="Watson M."/>
            <person name="Adriaenssens E.M."/>
            <person name="Foster-Nyarko E."/>
            <person name="Jarju S."/>
            <person name="Secka A."/>
            <person name="Antonio M."/>
            <person name="Oren A."/>
            <person name="Chaudhuri R."/>
            <person name="La Ragione R.M."/>
            <person name="Hildebrand F."/>
            <person name="Pallen M.J."/>
        </authorList>
    </citation>
    <scope>NUCLEOTIDE SEQUENCE [LARGE SCALE GENOMIC DNA]</scope>
    <source>
        <strain evidence="2 3">Sa2YVA2</strain>
    </source>
</reference>
<dbReference type="Proteomes" id="UP000626786">
    <property type="component" value="Unassembled WGS sequence"/>
</dbReference>